<dbReference type="EMBL" id="CAJVPM010014922">
    <property type="protein sequence ID" value="CAG8604342.1"/>
    <property type="molecule type" value="Genomic_DNA"/>
</dbReference>
<sequence length="226" mass="26205">MSNIDESTVVRGRDHEMDVILVLTRLGVPANHKLEVHRAIIEVPSQDQGERPFIVFYFTKGSDRAVMNKGYRLNAELTTQRYPGDNGIDVFGPYKKYILVCQCKNYTSDRIGRRYVAELIGPNFCRFPDKHMIGIFVTSLLDGYAERARLWAKGSNILILLTSIWNLEQVLLNLPWNPYAINEESLQKIMEESLKLAYRQEDRTKSIKQEVTRTHQDMKELSPWIL</sequence>
<organism evidence="1 2">
    <name type="scientific">Scutellospora calospora</name>
    <dbReference type="NCBI Taxonomy" id="85575"/>
    <lineage>
        <taxon>Eukaryota</taxon>
        <taxon>Fungi</taxon>
        <taxon>Fungi incertae sedis</taxon>
        <taxon>Mucoromycota</taxon>
        <taxon>Glomeromycotina</taxon>
        <taxon>Glomeromycetes</taxon>
        <taxon>Diversisporales</taxon>
        <taxon>Gigasporaceae</taxon>
        <taxon>Scutellospora</taxon>
    </lineage>
</organism>
<evidence type="ECO:0000313" key="1">
    <source>
        <dbReference type="EMBL" id="CAG8604342.1"/>
    </source>
</evidence>
<accession>A0ACA9MNT0</accession>
<comment type="caution">
    <text evidence="1">The sequence shown here is derived from an EMBL/GenBank/DDBJ whole genome shotgun (WGS) entry which is preliminary data.</text>
</comment>
<gene>
    <name evidence="1" type="ORF">SCALOS_LOCUS7041</name>
</gene>
<keyword evidence="2" id="KW-1185">Reference proteome</keyword>
<dbReference type="Proteomes" id="UP000789860">
    <property type="component" value="Unassembled WGS sequence"/>
</dbReference>
<name>A0ACA9MNT0_9GLOM</name>
<evidence type="ECO:0000313" key="2">
    <source>
        <dbReference type="Proteomes" id="UP000789860"/>
    </source>
</evidence>
<reference evidence="1" key="1">
    <citation type="submission" date="2021-06" db="EMBL/GenBank/DDBJ databases">
        <authorList>
            <person name="Kallberg Y."/>
            <person name="Tangrot J."/>
            <person name="Rosling A."/>
        </authorList>
    </citation>
    <scope>NUCLEOTIDE SEQUENCE</scope>
    <source>
        <strain evidence="1">AU212A</strain>
    </source>
</reference>
<protein>
    <submittedName>
        <fullName evidence="1">7069_t:CDS:1</fullName>
    </submittedName>
</protein>
<proteinExistence type="predicted"/>